<dbReference type="GO" id="GO:0006508">
    <property type="term" value="P:proteolysis"/>
    <property type="evidence" value="ECO:0007669"/>
    <property type="project" value="InterPro"/>
</dbReference>
<comment type="similarity">
    <text evidence="1">Belongs to the peptidase A1 family.</text>
</comment>
<dbReference type="InterPro" id="IPR021109">
    <property type="entry name" value="Peptidase_aspartic_dom_sf"/>
</dbReference>
<dbReference type="InterPro" id="IPR033121">
    <property type="entry name" value="PEPTIDASE_A1"/>
</dbReference>
<dbReference type="Proteomes" id="UP000316270">
    <property type="component" value="Chromosome 17"/>
</dbReference>
<keyword evidence="5" id="KW-1185">Reference proteome</keyword>
<evidence type="ECO:0000313" key="4">
    <source>
        <dbReference type="EMBL" id="QDS77084.1"/>
    </source>
</evidence>
<dbReference type="Pfam" id="PF00026">
    <property type="entry name" value="Asp"/>
    <property type="match status" value="1"/>
</dbReference>
<feature type="domain" description="Peptidase A1" evidence="3">
    <location>
        <begin position="32"/>
        <end position="389"/>
    </location>
</feature>
<dbReference type="Gene3D" id="2.40.70.10">
    <property type="entry name" value="Acid Proteases"/>
    <property type="match status" value="2"/>
</dbReference>
<dbReference type="GO" id="GO:0004190">
    <property type="term" value="F:aspartic-type endopeptidase activity"/>
    <property type="evidence" value="ECO:0007669"/>
    <property type="project" value="InterPro"/>
</dbReference>
<dbReference type="PRINTS" id="PR00792">
    <property type="entry name" value="PEPSIN"/>
</dbReference>
<dbReference type="PROSITE" id="PS51767">
    <property type="entry name" value="PEPTIDASE_A1"/>
    <property type="match status" value="1"/>
</dbReference>
<sequence>MSLEIVKRATRLPAPLVMSPTQSFEGGDGSWSTFNLAVGTPPQSFHVLPSTKGSETWVPFPEGCTSSDPPNCPVLRGVQPFNGNPSSGFLINQSTTWDDQGLYAIQLESNLNYEANGHYGEDVLAINGGNGSSNGLSLPKQVIAGIAAKDYLIGVLGLGIQPTSFSSSSTPVRTFMEQLRNNKLIPSLSYGYTAGASYQQKGVLGNLILGGYDSSRFKPVATSHSFSFGTSDANPLKVGVQSIVADNTLLGTTSFSVGAGHLTVIDSTVPHLWLPRAVCDKMEAAFGLTYDNQSDLYTMNDTMHARLQALNPSVTFKIGDTPYDNGNGTNIRLPYGAFDLRTGWPTYSENVNYFPIRRANNESQYTLGRTLLQEAYIIVDYERKNFSLHQATFTIPLPASRIVTIRSKESSQSPSSGISTGIVAGLAVAGVIVAVLVAAGLIWFLRNRHTKNRTPELDGSGKFIPIRSYTDNKLGDAAELGPAEMDAGGRHAISELGASMADRKERPYRFANELPHLAEPTIYYEMDTINSFGVSDRILTN</sequence>
<evidence type="ECO:0000256" key="2">
    <source>
        <dbReference type="SAM" id="Phobius"/>
    </source>
</evidence>
<dbReference type="AlphaFoldDB" id="A0A517LN89"/>
<feature type="transmembrane region" description="Helical" evidence="2">
    <location>
        <begin position="422"/>
        <end position="445"/>
    </location>
</feature>
<dbReference type="GO" id="GO:0000324">
    <property type="term" value="C:fungal-type vacuole"/>
    <property type="evidence" value="ECO:0007669"/>
    <property type="project" value="TreeGrafter"/>
</dbReference>
<evidence type="ECO:0000256" key="1">
    <source>
        <dbReference type="ARBA" id="ARBA00007447"/>
    </source>
</evidence>
<dbReference type="OrthoDB" id="4074350at2759"/>
<dbReference type="PANTHER" id="PTHR47966:SF51">
    <property type="entry name" value="BETA-SITE APP-CLEAVING ENZYME, ISOFORM A-RELATED"/>
    <property type="match status" value="1"/>
</dbReference>
<reference evidence="4 5" key="1">
    <citation type="submission" date="2019-07" db="EMBL/GenBank/DDBJ databases">
        <title>Finished genome of Venturia effusa.</title>
        <authorList>
            <person name="Young C.A."/>
            <person name="Cox M.P."/>
            <person name="Ganley A.R.D."/>
            <person name="David W.J."/>
        </authorList>
    </citation>
    <scope>NUCLEOTIDE SEQUENCE [LARGE SCALE GENOMIC DNA]</scope>
    <source>
        <strain evidence="5">albino</strain>
    </source>
</reference>
<protein>
    <recommendedName>
        <fullName evidence="3">Peptidase A1 domain-containing protein</fullName>
    </recommendedName>
</protein>
<dbReference type="CDD" id="cd05471">
    <property type="entry name" value="pepsin_like"/>
    <property type="match status" value="1"/>
</dbReference>
<dbReference type="PANTHER" id="PTHR47966">
    <property type="entry name" value="BETA-SITE APP-CLEAVING ENZYME, ISOFORM A-RELATED"/>
    <property type="match status" value="1"/>
</dbReference>
<keyword evidence="2" id="KW-0472">Membrane</keyword>
<gene>
    <name evidence="4" type="ORF">FKW77_000350</name>
</gene>
<dbReference type="SUPFAM" id="SSF50630">
    <property type="entry name" value="Acid proteases"/>
    <property type="match status" value="1"/>
</dbReference>
<organism evidence="4 5">
    <name type="scientific">Venturia effusa</name>
    <dbReference type="NCBI Taxonomy" id="50376"/>
    <lineage>
        <taxon>Eukaryota</taxon>
        <taxon>Fungi</taxon>
        <taxon>Dikarya</taxon>
        <taxon>Ascomycota</taxon>
        <taxon>Pezizomycotina</taxon>
        <taxon>Dothideomycetes</taxon>
        <taxon>Pleosporomycetidae</taxon>
        <taxon>Venturiales</taxon>
        <taxon>Venturiaceae</taxon>
        <taxon>Venturia</taxon>
    </lineage>
</organism>
<keyword evidence="2" id="KW-0812">Transmembrane</keyword>
<proteinExistence type="inferred from homology"/>
<keyword evidence="2" id="KW-1133">Transmembrane helix</keyword>
<dbReference type="InterPro" id="IPR001461">
    <property type="entry name" value="Aspartic_peptidase_A1"/>
</dbReference>
<dbReference type="InterPro" id="IPR034164">
    <property type="entry name" value="Pepsin-like_dom"/>
</dbReference>
<evidence type="ECO:0000259" key="3">
    <source>
        <dbReference type="PROSITE" id="PS51767"/>
    </source>
</evidence>
<name>A0A517LN89_9PEZI</name>
<dbReference type="STRING" id="50376.A0A517LN89"/>
<accession>A0A517LN89</accession>
<evidence type="ECO:0000313" key="5">
    <source>
        <dbReference type="Proteomes" id="UP000316270"/>
    </source>
</evidence>
<dbReference type="EMBL" id="CP042201">
    <property type="protein sequence ID" value="QDS77084.1"/>
    <property type="molecule type" value="Genomic_DNA"/>
</dbReference>